<gene>
    <name evidence="1" type="ORF">J2S07_000917</name>
</gene>
<accession>A0ABT9V0Y4</accession>
<dbReference type="RefSeq" id="WP_307149214.1">
    <property type="nucleotide sequence ID" value="NZ_JAUSTU010000003.1"/>
</dbReference>
<keyword evidence="2" id="KW-1185">Reference proteome</keyword>
<evidence type="ECO:0000313" key="1">
    <source>
        <dbReference type="EMBL" id="MDQ0154613.1"/>
    </source>
</evidence>
<evidence type="ECO:0000313" key="2">
    <source>
        <dbReference type="Proteomes" id="UP001231362"/>
    </source>
</evidence>
<name>A0ABT9V0Y4_9BACL</name>
<dbReference type="Proteomes" id="UP001231362">
    <property type="component" value="Unassembled WGS sequence"/>
</dbReference>
<dbReference type="EMBL" id="JAUSTU010000003">
    <property type="protein sequence ID" value="MDQ0154613.1"/>
    <property type="molecule type" value="Genomic_DNA"/>
</dbReference>
<organism evidence="1 2">
    <name type="scientific">Anoxybacillus andreesenii</name>
    <dbReference type="NCBI Taxonomy" id="1325932"/>
    <lineage>
        <taxon>Bacteria</taxon>
        <taxon>Bacillati</taxon>
        <taxon>Bacillota</taxon>
        <taxon>Bacilli</taxon>
        <taxon>Bacillales</taxon>
        <taxon>Anoxybacillaceae</taxon>
        <taxon>Anoxybacillus</taxon>
    </lineage>
</organism>
<proteinExistence type="predicted"/>
<protein>
    <submittedName>
        <fullName evidence="1">Uncharacterized protein</fullName>
    </submittedName>
</protein>
<comment type="caution">
    <text evidence="1">The sequence shown here is derived from an EMBL/GenBank/DDBJ whole genome shotgun (WGS) entry which is preliminary data.</text>
</comment>
<sequence>MRREIFRPLFVKKLVLSLFVFLLLDPIHTLAKEELTAECKKLLEETKEQYVNLVANDVLASFDLFEDVKEKNAFYFTASDLWKMEFLTGKDSHIESLKKIMAGKYRGEKRLYFFNQDPDVSYVLFKDIDHNNIMLTLKRDPDNWILTDKKMKKGKQITVETAECQDQHFMQKMFDNLYP</sequence>
<reference evidence="1 2" key="1">
    <citation type="submission" date="2023-07" db="EMBL/GenBank/DDBJ databases">
        <title>Genomic Encyclopedia of Type Strains, Phase IV (KMG-IV): sequencing the most valuable type-strain genomes for metagenomic binning, comparative biology and taxonomic classification.</title>
        <authorList>
            <person name="Goeker M."/>
        </authorList>
    </citation>
    <scope>NUCLEOTIDE SEQUENCE [LARGE SCALE GENOMIC DNA]</scope>
    <source>
        <strain evidence="1 2">DSM 23948</strain>
    </source>
</reference>